<protein>
    <submittedName>
        <fullName evidence="1">Ankyrin repeat domain-containing, chloroplastic-like protein</fullName>
    </submittedName>
</protein>
<name>A0ACC1XT28_MELAZ</name>
<reference evidence="1 2" key="1">
    <citation type="journal article" date="2023" name="Science">
        <title>Complex scaffold remodeling in plant triterpene biosynthesis.</title>
        <authorList>
            <person name="De La Pena R."/>
            <person name="Hodgson H."/>
            <person name="Liu J.C."/>
            <person name="Stephenson M.J."/>
            <person name="Martin A.C."/>
            <person name="Owen C."/>
            <person name="Harkess A."/>
            <person name="Leebens-Mack J."/>
            <person name="Jimenez L.E."/>
            <person name="Osbourn A."/>
            <person name="Sattely E.S."/>
        </authorList>
    </citation>
    <scope>NUCLEOTIDE SEQUENCE [LARGE SCALE GENOMIC DNA]</scope>
    <source>
        <strain evidence="2">cv. JPN11</strain>
        <tissue evidence="1">Leaf</tissue>
    </source>
</reference>
<comment type="caution">
    <text evidence="1">The sequence shown here is derived from an EMBL/GenBank/DDBJ whole genome shotgun (WGS) entry which is preliminary data.</text>
</comment>
<evidence type="ECO:0000313" key="2">
    <source>
        <dbReference type="Proteomes" id="UP001164539"/>
    </source>
</evidence>
<evidence type="ECO:0000313" key="1">
    <source>
        <dbReference type="EMBL" id="KAJ4714113.1"/>
    </source>
</evidence>
<dbReference type="Proteomes" id="UP001164539">
    <property type="component" value="Chromosome 7"/>
</dbReference>
<organism evidence="1 2">
    <name type="scientific">Melia azedarach</name>
    <name type="common">Chinaberry tree</name>
    <dbReference type="NCBI Taxonomy" id="155640"/>
    <lineage>
        <taxon>Eukaryota</taxon>
        <taxon>Viridiplantae</taxon>
        <taxon>Streptophyta</taxon>
        <taxon>Embryophyta</taxon>
        <taxon>Tracheophyta</taxon>
        <taxon>Spermatophyta</taxon>
        <taxon>Magnoliopsida</taxon>
        <taxon>eudicotyledons</taxon>
        <taxon>Gunneridae</taxon>
        <taxon>Pentapetalae</taxon>
        <taxon>rosids</taxon>
        <taxon>malvids</taxon>
        <taxon>Sapindales</taxon>
        <taxon>Meliaceae</taxon>
        <taxon>Melia</taxon>
    </lineage>
</organism>
<accession>A0ACC1XT28</accession>
<keyword evidence="2" id="KW-1185">Reference proteome</keyword>
<proteinExistence type="predicted"/>
<gene>
    <name evidence="1" type="ORF">OWV82_012644</name>
</gene>
<dbReference type="EMBL" id="CM051400">
    <property type="protein sequence ID" value="KAJ4714113.1"/>
    <property type="molecule type" value="Genomic_DNA"/>
</dbReference>
<sequence length="433" mass="49342">MSLLTLLNPSSTLKLFSLLSPTHTHKQFSSQTLKLPTKRIYSLSPLEESDYHLIQNGDVELEDRVIGDCLVFEEGVFEDPYLQNDVVAVTKKSSNPRKTTKRKTKNNVAEVEPVNLVPEKWREVQEEINMTKKEKRKIAQQIQFGSRVEKKKEGYLPLKSLNLKEYLAYKEEKMAQLKPLVLDNPTSFRDSAKENEIEQKVHTSSSERVEPKNPKWAVYGRGLDDVSEFFNSENYEPPDKKSEGPRRLFTKEEKVLLNKKLPDLATATSKKWLPLHTLAASGEFYFVDTLLKHNVDINAVDKDGFTALHKAIIGKKQAVTNYLLRESANPFVLDEDGATLLHYAVQTASSPAIKMLLLYNVDINLQDNDGWTPLHLAVQACRTDIVKLLLIKGADKTLKNRDGLTPLDLCLYSGWDTRTYEMIKLLKQLPKSK</sequence>